<gene>
    <name evidence="8" type="ORF">TELCIR_20318</name>
</gene>
<reference evidence="8 9" key="1">
    <citation type="submission" date="2015-09" db="EMBL/GenBank/DDBJ databases">
        <title>Draft genome of the parasitic nematode Teladorsagia circumcincta isolate WARC Sus (inbred).</title>
        <authorList>
            <person name="Mitreva M."/>
        </authorList>
    </citation>
    <scope>NUCLEOTIDE SEQUENCE [LARGE SCALE GENOMIC DNA]</scope>
    <source>
        <strain evidence="8 9">S</strain>
    </source>
</reference>
<name>A0A2G9TJV4_TELCI</name>
<keyword evidence="5" id="KW-1133">Transmembrane helix</keyword>
<feature type="non-terminal residue" evidence="8">
    <location>
        <position position="133"/>
    </location>
</feature>
<comment type="similarity">
    <text evidence="2">Belongs to the ABC transporter superfamily. ABCG family. Eye pigment precursor importer (TC 3.A.1.204) subfamily.</text>
</comment>
<evidence type="ECO:0000256" key="3">
    <source>
        <dbReference type="ARBA" id="ARBA00022448"/>
    </source>
</evidence>
<organism evidence="8 9">
    <name type="scientific">Teladorsagia circumcincta</name>
    <name type="common">Brown stomach worm</name>
    <name type="synonym">Ostertagia circumcincta</name>
    <dbReference type="NCBI Taxonomy" id="45464"/>
    <lineage>
        <taxon>Eukaryota</taxon>
        <taxon>Metazoa</taxon>
        <taxon>Ecdysozoa</taxon>
        <taxon>Nematoda</taxon>
        <taxon>Chromadorea</taxon>
        <taxon>Rhabditida</taxon>
        <taxon>Rhabditina</taxon>
        <taxon>Rhabditomorpha</taxon>
        <taxon>Strongyloidea</taxon>
        <taxon>Trichostrongylidae</taxon>
        <taxon>Teladorsagia</taxon>
    </lineage>
</organism>
<protein>
    <recommendedName>
        <fullName evidence="7">ABC transporter domain-containing protein</fullName>
    </recommendedName>
</protein>
<dbReference type="Pfam" id="PF00005">
    <property type="entry name" value="ABC_tran"/>
    <property type="match status" value="1"/>
</dbReference>
<dbReference type="Gene3D" id="3.40.50.300">
    <property type="entry name" value="P-loop containing nucleotide triphosphate hydrolases"/>
    <property type="match status" value="1"/>
</dbReference>
<dbReference type="PANTHER" id="PTHR48041:SF139">
    <property type="entry name" value="PROTEIN SCARLET"/>
    <property type="match status" value="1"/>
</dbReference>
<keyword evidence="6" id="KW-0472">Membrane</keyword>
<comment type="subcellular location">
    <subcellularLocation>
        <location evidence="1">Membrane</location>
        <topology evidence="1">Multi-pass membrane protein</topology>
    </subcellularLocation>
</comment>
<dbReference type="GO" id="GO:0042626">
    <property type="term" value="F:ATPase-coupled transmembrane transporter activity"/>
    <property type="evidence" value="ECO:0007669"/>
    <property type="project" value="TreeGrafter"/>
</dbReference>
<dbReference type="AlphaFoldDB" id="A0A2G9TJV4"/>
<dbReference type="InterPro" id="IPR027417">
    <property type="entry name" value="P-loop_NTPase"/>
</dbReference>
<dbReference type="Proteomes" id="UP000230423">
    <property type="component" value="Unassembled WGS sequence"/>
</dbReference>
<feature type="domain" description="ABC transporter" evidence="7">
    <location>
        <begin position="4"/>
        <end position="131"/>
    </location>
</feature>
<dbReference type="InterPro" id="IPR050352">
    <property type="entry name" value="ABCG_transporters"/>
</dbReference>
<accession>A0A2G9TJV4</accession>
<keyword evidence="3" id="KW-0813">Transport</keyword>
<dbReference type="PANTHER" id="PTHR48041">
    <property type="entry name" value="ABC TRANSPORTER G FAMILY MEMBER 28"/>
    <property type="match status" value="1"/>
</dbReference>
<dbReference type="EMBL" id="KZ361816">
    <property type="protein sequence ID" value="PIO58251.1"/>
    <property type="molecule type" value="Genomic_DNA"/>
</dbReference>
<dbReference type="SUPFAM" id="SSF52540">
    <property type="entry name" value="P-loop containing nucleoside triphosphate hydrolases"/>
    <property type="match status" value="1"/>
</dbReference>
<dbReference type="GO" id="GO:0016887">
    <property type="term" value="F:ATP hydrolysis activity"/>
    <property type="evidence" value="ECO:0007669"/>
    <property type="project" value="InterPro"/>
</dbReference>
<keyword evidence="9" id="KW-1185">Reference proteome</keyword>
<keyword evidence="4" id="KW-0812">Transmembrane</keyword>
<evidence type="ECO:0000259" key="7">
    <source>
        <dbReference type="Pfam" id="PF00005"/>
    </source>
</evidence>
<dbReference type="OrthoDB" id="66620at2759"/>
<evidence type="ECO:0000256" key="2">
    <source>
        <dbReference type="ARBA" id="ARBA00005814"/>
    </source>
</evidence>
<dbReference type="GO" id="GO:0005524">
    <property type="term" value="F:ATP binding"/>
    <property type="evidence" value="ECO:0007669"/>
    <property type="project" value="InterPro"/>
</dbReference>
<evidence type="ECO:0000256" key="6">
    <source>
        <dbReference type="ARBA" id="ARBA00023136"/>
    </source>
</evidence>
<evidence type="ECO:0000313" key="9">
    <source>
        <dbReference type="Proteomes" id="UP000230423"/>
    </source>
</evidence>
<sequence>MAAPGEIMAIMGSSGAGKTCLLNVLAHRNLDTLQVQGSVRVNQQPVTKEFMRNACAYVQQDDLFIGSLTVKEHLMFHAILRMGGGYRKSHHLRKVEQIIIDLGLSDCADSIIGTRSLKGISGGEKKRVAFASE</sequence>
<proteinExistence type="inferred from homology"/>
<evidence type="ECO:0000256" key="5">
    <source>
        <dbReference type="ARBA" id="ARBA00022989"/>
    </source>
</evidence>
<evidence type="ECO:0000256" key="1">
    <source>
        <dbReference type="ARBA" id="ARBA00004141"/>
    </source>
</evidence>
<dbReference type="InterPro" id="IPR003439">
    <property type="entry name" value="ABC_transporter-like_ATP-bd"/>
</dbReference>
<dbReference type="GO" id="GO:0005886">
    <property type="term" value="C:plasma membrane"/>
    <property type="evidence" value="ECO:0007669"/>
    <property type="project" value="TreeGrafter"/>
</dbReference>
<evidence type="ECO:0000256" key="4">
    <source>
        <dbReference type="ARBA" id="ARBA00022692"/>
    </source>
</evidence>
<evidence type="ECO:0000313" key="8">
    <source>
        <dbReference type="EMBL" id="PIO58251.1"/>
    </source>
</evidence>